<proteinExistence type="predicted"/>
<dbReference type="Gene3D" id="3.30.70.270">
    <property type="match status" value="1"/>
</dbReference>
<name>A0ABW0HF71_9HYPH</name>
<dbReference type="Gene3D" id="3.40.50.2300">
    <property type="match status" value="1"/>
</dbReference>
<feature type="domain" description="GGDEF" evidence="1">
    <location>
        <begin position="158"/>
        <end position="295"/>
    </location>
</feature>
<dbReference type="InterPro" id="IPR043128">
    <property type="entry name" value="Rev_trsase/Diguanyl_cyclase"/>
</dbReference>
<organism evidence="3 4">
    <name type="scientific">Bosea vestrisii</name>
    <dbReference type="NCBI Taxonomy" id="151416"/>
    <lineage>
        <taxon>Bacteria</taxon>
        <taxon>Pseudomonadati</taxon>
        <taxon>Pseudomonadota</taxon>
        <taxon>Alphaproteobacteria</taxon>
        <taxon>Hyphomicrobiales</taxon>
        <taxon>Boseaceae</taxon>
        <taxon>Bosea</taxon>
    </lineage>
</organism>
<evidence type="ECO:0000259" key="2">
    <source>
        <dbReference type="Pfam" id="PF07238"/>
    </source>
</evidence>
<feature type="domain" description="PilZ" evidence="2">
    <location>
        <begin position="325"/>
        <end position="403"/>
    </location>
</feature>
<dbReference type="RefSeq" id="WP_291680050.1">
    <property type="nucleotide sequence ID" value="NZ_JBHSLV010000043.1"/>
</dbReference>
<sequence>MEGQATSEIGVIAAFWGDGAQGEELAAQLRARSACMVSAAGNLDELDHLVSRNRVECVLCSDTGLDEGLPLLGNVVDRVSGRAPVIFVAPEKRQDAVIQAFRLGARDCVTMTEACADDLVQAIERLRTAFDRGPLAGSHAHDESIAAGQLPMNLLSPEKLVRKLDEARANAGTGVGILAIQITELGYFAAKFGRQTAEELSREFAKRLNVALQGVGCFCRRPDASFVALLIPMSGAAALEMAIGQISNQLSFAVRLSDLDFRIESIIGACDAGIAQEALLAIECADRSLENAIARGVRYHIADADTYGVPLQHSFARGRGRKVNRRLGERSRVNKRAKLILPHLNATIDCTVLDVSSTGARLRINSSLVAPEEFELMLPHQAHRRQVKVRWRRQKELGVEFMDQPT</sequence>
<dbReference type="EMBL" id="JBHSLV010000043">
    <property type="protein sequence ID" value="MFC5395251.1"/>
    <property type="molecule type" value="Genomic_DNA"/>
</dbReference>
<dbReference type="Proteomes" id="UP001596104">
    <property type="component" value="Unassembled WGS sequence"/>
</dbReference>
<keyword evidence="4" id="KW-1185">Reference proteome</keyword>
<dbReference type="Pfam" id="PF00990">
    <property type="entry name" value="GGDEF"/>
    <property type="match status" value="1"/>
</dbReference>
<evidence type="ECO:0000313" key="4">
    <source>
        <dbReference type="Proteomes" id="UP001596104"/>
    </source>
</evidence>
<dbReference type="Gene3D" id="2.40.10.220">
    <property type="entry name" value="predicted glycosyltransferase like domains"/>
    <property type="match status" value="1"/>
</dbReference>
<dbReference type="SUPFAM" id="SSF141371">
    <property type="entry name" value="PilZ domain-like"/>
    <property type="match status" value="1"/>
</dbReference>
<dbReference type="InterPro" id="IPR009875">
    <property type="entry name" value="PilZ_domain"/>
</dbReference>
<dbReference type="InterPro" id="IPR000160">
    <property type="entry name" value="GGDEF_dom"/>
</dbReference>
<reference evidence="4" key="1">
    <citation type="journal article" date="2019" name="Int. J. Syst. Evol. Microbiol.">
        <title>The Global Catalogue of Microorganisms (GCM) 10K type strain sequencing project: providing services to taxonomists for standard genome sequencing and annotation.</title>
        <authorList>
            <consortium name="The Broad Institute Genomics Platform"/>
            <consortium name="The Broad Institute Genome Sequencing Center for Infectious Disease"/>
            <person name="Wu L."/>
            <person name="Ma J."/>
        </authorList>
    </citation>
    <scope>NUCLEOTIDE SEQUENCE [LARGE SCALE GENOMIC DNA]</scope>
    <source>
        <strain evidence="4">CGMCC 1.16326</strain>
    </source>
</reference>
<dbReference type="Pfam" id="PF07238">
    <property type="entry name" value="PilZ"/>
    <property type="match status" value="1"/>
</dbReference>
<gene>
    <name evidence="3" type="ORF">ACFPPC_21710</name>
</gene>
<protein>
    <submittedName>
        <fullName evidence="3">PilZ domain-containing protein</fullName>
    </submittedName>
</protein>
<dbReference type="InterPro" id="IPR029787">
    <property type="entry name" value="Nucleotide_cyclase"/>
</dbReference>
<comment type="caution">
    <text evidence="3">The sequence shown here is derived from an EMBL/GenBank/DDBJ whole genome shotgun (WGS) entry which is preliminary data.</text>
</comment>
<evidence type="ECO:0000313" key="3">
    <source>
        <dbReference type="EMBL" id="MFC5395251.1"/>
    </source>
</evidence>
<evidence type="ECO:0000259" key="1">
    <source>
        <dbReference type="Pfam" id="PF00990"/>
    </source>
</evidence>
<accession>A0ABW0HF71</accession>
<dbReference type="SUPFAM" id="SSF55073">
    <property type="entry name" value="Nucleotide cyclase"/>
    <property type="match status" value="1"/>
</dbReference>